<feature type="transmembrane region" description="Helical" evidence="1">
    <location>
        <begin position="186"/>
        <end position="208"/>
    </location>
</feature>
<dbReference type="EMBL" id="SGWZ01000003">
    <property type="protein sequence ID" value="RZS69447.1"/>
    <property type="molecule type" value="Genomic_DNA"/>
</dbReference>
<feature type="transmembrane region" description="Helical" evidence="1">
    <location>
        <begin position="104"/>
        <end position="125"/>
    </location>
</feature>
<feature type="transmembrane region" description="Helical" evidence="1">
    <location>
        <begin position="137"/>
        <end position="155"/>
    </location>
</feature>
<feature type="transmembrane region" description="Helical" evidence="1">
    <location>
        <begin position="21"/>
        <end position="42"/>
    </location>
</feature>
<feature type="transmembrane region" description="Helical" evidence="1">
    <location>
        <begin position="252"/>
        <end position="269"/>
    </location>
</feature>
<comment type="caution">
    <text evidence="3">The sequence shown here is derived from an EMBL/GenBank/DDBJ whole genome shotgun (WGS) entry which is preliminary data.</text>
</comment>
<dbReference type="InterPro" id="IPR000620">
    <property type="entry name" value="EamA_dom"/>
</dbReference>
<name>A0A4Q7MN11_9BURK</name>
<dbReference type="InterPro" id="IPR037185">
    <property type="entry name" value="EmrE-like"/>
</dbReference>
<feature type="transmembrane region" description="Helical" evidence="1">
    <location>
        <begin position="220"/>
        <end position="240"/>
    </location>
</feature>
<feature type="domain" description="EamA" evidence="2">
    <location>
        <begin position="21"/>
        <end position="149"/>
    </location>
</feature>
<feature type="transmembrane region" description="Helical" evidence="1">
    <location>
        <begin position="48"/>
        <end position="67"/>
    </location>
</feature>
<protein>
    <submittedName>
        <fullName evidence="3">EamA domain-containing membrane protein RarD</fullName>
    </submittedName>
</protein>
<evidence type="ECO:0000259" key="2">
    <source>
        <dbReference type="Pfam" id="PF00892"/>
    </source>
</evidence>
<reference evidence="3 4" key="1">
    <citation type="submission" date="2019-02" db="EMBL/GenBank/DDBJ databases">
        <title>Genomic Encyclopedia of Type Strains, Phase IV (KMG-IV): sequencing the most valuable type-strain genomes for metagenomic binning, comparative biology and taxonomic classification.</title>
        <authorList>
            <person name="Goeker M."/>
        </authorList>
    </citation>
    <scope>NUCLEOTIDE SEQUENCE [LARGE SCALE GENOMIC DNA]</scope>
    <source>
        <strain evidence="3 4">DSM 16618</strain>
    </source>
</reference>
<dbReference type="PANTHER" id="PTHR22911">
    <property type="entry name" value="ACYL-MALONYL CONDENSING ENZYME-RELATED"/>
    <property type="match status" value="1"/>
</dbReference>
<organism evidence="3 4">
    <name type="scientific">Kerstersia gyiorum</name>
    <dbReference type="NCBI Taxonomy" id="206506"/>
    <lineage>
        <taxon>Bacteria</taxon>
        <taxon>Pseudomonadati</taxon>
        <taxon>Pseudomonadota</taxon>
        <taxon>Betaproteobacteria</taxon>
        <taxon>Burkholderiales</taxon>
        <taxon>Alcaligenaceae</taxon>
        <taxon>Kerstersia</taxon>
    </lineage>
</organism>
<dbReference type="RefSeq" id="WP_130487137.1">
    <property type="nucleotide sequence ID" value="NZ_CBCSEB010000006.1"/>
</dbReference>
<dbReference type="PANTHER" id="PTHR22911:SF137">
    <property type="entry name" value="SOLUTE CARRIER FAMILY 35 MEMBER G2-RELATED"/>
    <property type="match status" value="1"/>
</dbReference>
<gene>
    <name evidence="3" type="ORF">EV679_2042</name>
</gene>
<dbReference type="SUPFAM" id="SSF103481">
    <property type="entry name" value="Multidrug resistance efflux transporter EmrE"/>
    <property type="match status" value="2"/>
</dbReference>
<sequence length="309" mass="32480">MTSRRHASPVFRPASPATARLCAHLAALLFGLSAIFGALIHADAVTITFGRALFACLALAAFACWRGHGLHQRMAPRQFALLMITGILLALHWITFFISVKTGGVAMATLGFASFPAFIALLDRWLFRERIGRSESLLLVLVSAGLVLVTPAFHASDQGTIGLLWGVASGFSFALLAAANRRAVHGLAAIQVAFWQNTTVALVLAPFASWGLMRLDGLDWLNLALLGILCTGLAHGLFVASLRGLSARGSGMIIALEPVYAIAGAWWLFGAQPTGRMLAGAALIVSAIVLAARNKAAAPAETAEPPPAP</sequence>
<evidence type="ECO:0000313" key="4">
    <source>
        <dbReference type="Proteomes" id="UP000292039"/>
    </source>
</evidence>
<keyword evidence="1" id="KW-0472">Membrane</keyword>
<evidence type="ECO:0000313" key="3">
    <source>
        <dbReference type="EMBL" id="RZS69447.1"/>
    </source>
</evidence>
<feature type="transmembrane region" description="Helical" evidence="1">
    <location>
        <begin position="79"/>
        <end position="98"/>
    </location>
</feature>
<dbReference type="Pfam" id="PF00892">
    <property type="entry name" value="EamA"/>
    <property type="match status" value="2"/>
</dbReference>
<accession>A0A4Q7MN11</accession>
<keyword evidence="1" id="KW-0812">Transmembrane</keyword>
<evidence type="ECO:0000256" key="1">
    <source>
        <dbReference type="SAM" id="Phobius"/>
    </source>
</evidence>
<dbReference type="Proteomes" id="UP000292039">
    <property type="component" value="Unassembled WGS sequence"/>
</dbReference>
<dbReference type="GO" id="GO:0016020">
    <property type="term" value="C:membrane"/>
    <property type="evidence" value="ECO:0007669"/>
    <property type="project" value="InterPro"/>
</dbReference>
<feature type="domain" description="EamA" evidence="2">
    <location>
        <begin position="161"/>
        <end position="291"/>
    </location>
</feature>
<feature type="transmembrane region" description="Helical" evidence="1">
    <location>
        <begin position="161"/>
        <end position="179"/>
    </location>
</feature>
<proteinExistence type="predicted"/>
<feature type="transmembrane region" description="Helical" evidence="1">
    <location>
        <begin position="275"/>
        <end position="292"/>
    </location>
</feature>
<dbReference type="AlphaFoldDB" id="A0A4Q7MN11"/>
<keyword evidence="1" id="KW-1133">Transmembrane helix</keyword>